<dbReference type="EMBL" id="BEWI01000026">
    <property type="protein sequence ID" value="GAY19515.1"/>
    <property type="molecule type" value="Genomic_DNA"/>
</dbReference>
<dbReference type="InterPro" id="IPR046121">
    <property type="entry name" value="DUF6118"/>
</dbReference>
<comment type="caution">
    <text evidence="2">The sequence shown here is derived from an EMBL/GenBank/DDBJ whole genome shotgun (WGS) entry which is preliminary data.</text>
</comment>
<dbReference type="AlphaFoldDB" id="A0A292Z9P7"/>
<gene>
    <name evidence="2" type="ORF">SFOMI_0034</name>
</gene>
<keyword evidence="1" id="KW-0812">Transmembrane</keyword>
<reference evidence="2 3" key="1">
    <citation type="journal article" date="2013" name="Biodegradation">
        <title>Occurrence of 4-tert-butylphenol (4-t-BP) biodegradation in an aquatic sample caused by the presence of Spirodela polyrrhiza and isolation of a 4-t-BP-utilizing bacterium.</title>
        <authorList>
            <person name="Ogata Y."/>
            <person name="Toyama T."/>
            <person name="Yu N."/>
            <person name="Wang X."/>
            <person name="Sei K."/>
            <person name="Ike M."/>
        </authorList>
    </citation>
    <scope>NUCLEOTIDE SEQUENCE [LARGE SCALE GENOMIC DNA]</scope>
    <source>
        <strain evidence="2 3">OMI</strain>
    </source>
</reference>
<dbReference type="RefSeq" id="WP_231635606.1">
    <property type="nucleotide sequence ID" value="NZ_BEWI01000026.1"/>
</dbReference>
<feature type="transmembrane region" description="Helical" evidence="1">
    <location>
        <begin position="128"/>
        <end position="155"/>
    </location>
</feature>
<keyword evidence="1" id="KW-0472">Membrane</keyword>
<dbReference type="Proteomes" id="UP000221538">
    <property type="component" value="Unassembled WGS sequence"/>
</dbReference>
<keyword evidence="1" id="KW-1133">Transmembrane helix</keyword>
<reference evidence="2 3" key="2">
    <citation type="journal article" date="2013" name="Environ. Sci. Technol.">
        <title>The 4-tert-butylphenol-utilizing bacterium Sphingobium fuliginis OMI can degrade bisphenols via phenolic ring hydroxylation and meta-cleavage pathway.</title>
        <authorList>
            <person name="Ogata Y."/>
            <person name="Goda S."/>
            <person name="Toyama T."/>
            <person name="Sei K."/>
            <person name="Ike M."/>
        </authorList>
    </citation>
    <scope>NUCLEOTIDE SEQUENCE [LARGE SCALE GENOMIC DNA]</scope>
    <source>
        <strain evidence="2 3">OMI</strain>
    </source>
</reference>
<evidence type="ECO:0000256" key="1">
    <source>
        <dbReference type="SAM" id="Phobius"/>
    </source>
</evidence>
<evidence type="ECO:0000313" key="3">
    <source>
        <dbReference type="Proteomes" id="UP000221538"/>
    </source>
</evidence>
<protein>
    <submittedName>
        <fullName evidence="2">Uncharacterized protein</fullName>
    </submittedName>
</protein>
<organism evidence="2 3">
    <name type="scientific">Sphingobium fuliginis (strain ATCC 27551)</name>
    <dbReference type="NCBI Taxonomy" id="336203"/>
    <lineage>
        <taxon>Bacteria</taxon>
        <taxon>Pseudomonadati</taxon>
        <taxon>Pseudomonadota</taxon>
        <taxon>Alphaproteobacteria</taxon>
        <taxon>Sphingomonadales</taxon>
        <taxon>Sphingomonadaceae</taxon>
        <taxon>Sphingobium</taxon>
    </lineage>
</organism>
<accession>A0A292Z9P7</accession>
<name>A0A292Z9P7_SPHSA</name>
<sequence>MSKDEHEPETAQEAFARVEGELALLRRAVERMAVERAELPEQPDYSETLAGMVQKIDATLQRADALVTAARDGATPRHVVDRIVAAGGDARAEDRRTIATAAAELKDATRALQGVTASARRGYEQNRWLMWTAIGGVVLGMVLWAAFAGVVARAVPASWQWPEKMAARALDLSMWEGGQRMMQAASPTAFRAIIAADRMVLANRETIEGCSKAAARTRETVRCTIKVGASLEEQQDSDR</sequence>
<proteinExistence type="predicted"/>
<evidence type="ECO:0000313" key="2">
    <source>
        <dbReference type="EMBL" id="GAY19515.1"/>
    </source>
</evidence>
<dbReference type="Pfam" id="PF19613">
    <property type="entry name" value="DUF6118"/>
    <property type="match status" value="1"/>
</dbReference>